<dbReference type="AlphaFoldDB" id="A0A2H3JMR1"/>
<proteinExistence type="inferred from homology"/>
<dbReference type="PANTHER" id="PTHR10357">
    <property type="entry name" value="ALPHA-AMYLASE FAMILY MEMBER"/>
    <property type="match status" value="1"/>
</dbReference>
<dbReference type="GO" id="GO:0046872">
    <property type="term" value="F:metal ion binding"/>
    <property type="evidence" value="ECO:0007669"/>
    <property type="project" value="UniProtKB-KW"/>
</dbReference>
<comment type="cofactor">
    <cofactor evidence="1">
        <name>Ca(2+)</name>
        <dbReference type="ChEBI" id="CHEBI:29108"/>
    </cofactor>
</comment>
<feature type="compositionally biased region" description="Polar residues" evidence="5">
    <location>
        <begin position="123"/>
        <end position="142"/>
    </location>
</feature>
<dbReference type="Proteomes" id="UP000218811">
    <property type="component" value="Unassembled WGS sequence"/>
</dbReference>
<keyword evidence="7" id="KW-1185">Reference proteome</keyword>
<reference evidence="6 7" key="1">
    <citation type="journal article" date="2012" name="Science">
        <title>The Paleozoic origin of enzymatic lignin decomposition reconstructed from 31 fungal genomes.</title>
        <authorList>
            <person name="Floudas D."/>
            <person name="Binder M."/>
            <person name="Riley R."/>
            <person name="Barry K."/>
            <person name="Blanchette R.A."/>
            <person name="Henrissat B."/>
            <person name="Martinez A.T."/>
            <person name="Otillar R."/>
            <person name="Spatafora J.W."/>
            <person name="Yadav J.S."/>
            <person name="Aerts A."/>
            <person name="Benoit I."/>
            <person name="Boyd A."/>
            <person name="Carlson A."/>
            <person name="Copeland A."/>
            <person name="Coutinho P.M."/>
            <person name="de Vries R.P."/>
            <person name="Ferreira P."/>
            <person name="Findley K."/>
            <person name="Foster B."/>
            <person name="Gaskell J."/>
            <person name="Glotzer D."/>
            <person name="Gorecki P."/>
            <person name="Heitman J."/>
            <person name="Hesse C."/>
            <person name="Hori C."/>
            <person name="Igarashi K."/>
            <person name="Jurgens J.A."/>
            <person name="Kallen N."/>
            <person name="Kersten P."/>
            <person name="Kohler A."/>
            <person name="Kuees U."/>
            <person name="Kumar T.K.A."/>
            <person name="Kuo A."/>
            <person name="LaButti K."/>
            <person name="Larrondo L.F."/>
            <person name="Lindquist E."/>
            <person name="Ling A."/>
            <person name="Lombard V."/>
            <person name="Lucas S."/>
            <person name="Lundell T."/>
            <person name="Martin R."/>
            <person name="McLaughlin D.J."/>
            <person name="Morgenstern I."/>
            <person name="Morin E."/>
            <person name="Murat C."/>
            <person name="Nagy L.G."/>
            <person name="Nolan M."/>
            <person name="Ohm R.A."/>
            <person name="Patyshakuliyeva A."/>
            <person name="Rokas A."/>
            <person name="Ruiz-Duenas F.J."/>
            <person name="Sabat G."/>
            <person name="Salamov A."/>
            <person name="Samejima M."/>
            <person name="Schmutz J."/>
            <person name="Slot J.C."/>
            <person name="St John F."/>
            <person name="Stenlid J."/>
            <person name="Sun H."/>
            <person name="Sun S."/>
            <person name="Syed K."/>
            <person name="Tsang A."/>
            <person name="Wiebenga A."/>
            <person name="Young D."/>
            <person name="Pisabarro A."/>
            <person name="Eastwood D.C."/>
            <person name="Martin F."/>
            <person name="Cullen D."/>
            <person name="Grigoriev I.V."/>
            <person name="Hibbett D.S."/>
        </authorList>
    </citation>
    <scope>NUCLEOTIDE SEQUENCE [LARGE SCALE GENOMIC DNA]</scope>
    <source>
        <strain evidence="6 7">MD-104</strain>
    </source>
</reference>
<dbReference type="STRING" id="742152.A0A2H3JMR1"/>
<sequence length="274" mass="30712">MDTDDDAIVDFFNNWIHNLVIKYGTDSIWIDTMRNIRKDFWLAFVVAANVFSIGEVLDGDMNYVSPYTRVMDSVLDYPTYYPLYRAFNTTSGNLSELADTVKAVQSSYRLGEFMTTSFLKNQDNPRFQSTQTDQAMRDTSSSDSKDLTRTLRAAREECDNLALHPGWHPDTVLWSRAGVHRGQRSVQPRGPLAIWIRGGQAACHARPPSSQYLNTSLKFRFVSQNTLVISKPPMLTLLTNGGSVSTPSWSIPDVGYVGGSELIDVLSCDTMKAD</sequence>
<keyword evidence="3" id="KW-0479">Metal-binding</keyword>
<name>A0A2H3JMR1_WOLCO</name>
<evidence type="ECO:0000256" key="1">
    <source>
        <dbReference type="ARBA" id="ARBA00001913"/>
    </source>
</evidence>
<gene>
    <name evidence="6" type="ORF">WOLCODRAFT_152837</name>
</gene>
<evidence type="ECO:0000313" key="7">
    <source>
        <dbReference type="Proteomes" id="UP000218811"/>
    </source>
</evidence>
<dbReference type="OrthoDB" id="204980at2759"/>
<comment type="similarity">
    <text evidence="2">Belongs to the glycosyl hydrolase 13 family.</text>
</comment>
<feature type="region of interest" description="Disordered" evidence="5">
    <location>
        <begin position="123"/>
        <end position="146"/>
    </location>
</feature>
<dbReference type="EMBL" id="KB468135">
    <property type="protein sequence ID" value="PCH42785.1"/>
    <property type="molecule type" value="Genomic_DNA"/>
</dbReference>
<protein>
    <submittedName>
        <fullName evidence="6">Glycoside hydrolase family 13 protein</fullName>
    </submittedName>
</protein>
<dbReference type="SUPFAM" id="SSF51011">
    <property type="entry name" value="Glycosyl hydrolase domain"/>
    <property type="match status" value="1"/>
</dbReference>
<evidence type="ECO:0000313" key="6">
    <source>
        <dbReference type="EMBL" id="PCH42785.1"/>
    </source>
</evidence>
<dbReference type="InterPro" id="IPR013780">
    <property type="entry name" value="Glyco_hydro_b"/>
</dbReference>
<evidence type="ECO:0000256" key="2">
    <source>
        <dbReference type="ARBA" id="ARBA00008061"/>
    </source>
</evidence>
<dbReference type="GO" id="GO:0016787">
    <property type="term" value="F:hydrolase activity"/>
    <property type="evidence" value="ECO:0007669"/>
    <property type="project" value="UniProtKB-KW"/>
</dbReference>
<organism evidence="6 7">
    <name type="scientific">Wolfiporia cocos (strain MD-104)</name>
    <name type="common">Brown rot fungus</name>
    <dbReference type="NCBI Taxonomy" id="742152"/>
    <lineage>
        <taxon>Eukaryota</taxon>
        <taxon>Fungi</taxon>
        <taxon>Dikarya</taxon>
        <taxon>Basidiomycota</taxon>
        <taxon>Agaricomycotina</taxon>
        <taxon>Agaricomycetes</taxon>
        <taxon>Polyporales</taxon>
        <taxon>Phaeolaceae</taxon>
        <taxon>Wolfiporia</taxon>
    </lineage>
</organism>
<evidence type="ECO:0000256" key="4">
    <source>
        <dbReference type="ARBA" id="ARBA00022729"/>
    </source>
</evidence>
<accession>A0A2H3JMR1</accession>
<evidence type="ECO:0000256" key="3">
    <source>
        <dbReference type="ARBA" id="ARBA00022723"/>
    </source>
</evidence>
<dbReference type="Gene3D" id="2.60.40.1180">
    <property type="entry name" value="Golgi alpha-mannosidase II"/>
    <property type="match status" value="1"/>
</dbReference>
<dbReference type="SUPFAM" id="SSF51445">
    <property type="entry name" value="(Trans)glycosidases"/>
    <property type="match status" value="1"/>
</dbReference>
<dbReference type="PANTHER" id="PTHR10357:SF215">
    <property type="entry name" value="ALPHA-AMYLASE 1"/>
    <property type="match status" value="1"/>
</dbReference>
<evidence type="ECO:0000256" key="5">
    <source>
        <dbReference type="SAM" id="MobiDB-lite"/>
    </source>
</evidence>
<dbReference type="InterPro" id="IPR017853">
    <property type="entry name" value="GH"/>
</dbReference>
<keyword evidence="6" id="KW-0378">Hydrolase</keyword>
<dbReference type="GO" id="GO:0005975">
    <property type="term" value="P:carbohydrate metabolic process"/>
    <property type="evidence" value="ECO:0007669"/>
    <property type="project" value="InterPro"/>
</dbReference>
<dbReference type="Gene3D" id="3.20.20.80">
    <property type="entry name" value="Glycosidases"/>
    <property type="match status" value="1"/>
</dbReference>
<keyword evidence="4" id="KW-0732">Signal</keyword>